<dbReference type="GO" id="GO:0016829">
    <property type="term" value="F:lyase activity"/>
    <property type="evidence" value="ECO:0007669"/>
    <property type="project" value="UniProtKB-KW"/>
</dbReference>
<keyword evidence="7" id="KW-1185">Reference proteome</keyword>
<dbReference type="OrthoDB" id="9809296at2"/>
<dbReference type="PANTHER" id="PTHR30411">
    <property type="entry name" value="CYTOPLASMIC PROTEIN"/>
    <property type="match status" value="1"/>
</dbReference>
<protein>
    <recommendedName>
        <fullName evidence="4">Cys-tRNA(Pro)/Cys-tRNA(Cys) deacylase</fullName>
        <ecNumber evidence="4">4.2.-.-</ecNumber>
    </recommendedName>
</protein>
<dbReference type="EMBL" id="FOFA01000003">
    <property type="protein sequence ID" value="SEQ34946.1"/>
    <property type="molecule type" value="Genomic_DNA"/>
</dbReference>
<dbReference type="Proteomes" id="UP000198504">
    <property type="component" value="Unassembled WGS sequence"/>
</dbReference>
<comment type="similarity">
    <text evidence="1 4">Belongs to the prolyl-tRNA editing family. YbaK/EbsC subfamily.</text>
</comment>
<dbReference type="Gene3D" id="3.90.960.10">
    <property type="entry name" value="YbaK/aminoacyl-tRNA synthetase-associated domain"/>
    <property type="match status" value="1"/>
</dbReference>
<dbReference type="InterPro" id="IPR004369">
    <property type="entry name" value="Prolyl-tRNA_editing_YbaK/EbsC"/>
</dbReference>
<evidence type="ECO:0000256" key="4">
    <source>
        <dbReference type="PIRNR" id="PIRNR006181"/>
    </source>
</evidence>
<dbReference type="GO" id="GO:0006412">
    <property type="term" value="P:translation"/>
    <property type="evidence" value="ECO:0007669"/>
    <property type="project" value="UniProtKB-KW"/>
</dbReference>
<dbReference type="PIRSF" id="PIRSF006181">
    <property type="entry name" value="EbsC_YbaK"/>
    <property type="match status" value="1"/>
</dbReference>
<dbReference type="STRING" id="1036181.SAMN05421756_103209"/>
<dbReference type="CDD" id="cd00002">
    <property type="entry name" value="YbaK_deacylase"/>
    <property type="match status" value="1"/>
</dbReference>
<evidence type="ECO:0000313" key="6">
    <source>
        <dbReference type="EMBL" id="SEQ34946.1"/>
    </source>
</evidence>
<reference evidence="7" key="1">
    <citation type="submission" date="2016-10" db="EMBL/GenBank/DDBJ databases">
        <authorList>
            <person name="Varghese N."/>
            <person name="Submissions S."/>
        </authorList>
    </citation>
    <scope>NUCLEOTIDE SEQUENCE [LARGE SCALE GENOMIC DNA]</scope>
    <source>
        <strain evidence="7">CGMCC 4.6856</strain>
    </source>
</reference>
<dbReference type="AlphaFoldDB" id="A0A1H9FAI6"/>
<dbReference type="NCBIfam" id="TIGR00011">
    <property type="entry name" value="YbaK_EbsC"/>
    <property type="match status" value="1"/>
</dbReference>
<dbReference type="Pfam" id="PF04073">
    <property type="entry name" value="tRNA_edit"/>
    <property type="match status" value="1"/>
</dbReference>
<dbReference type="InterPro" id="IPR036754">
    <property type="entry name" value="YbaK/aa-tRNA-synt-asso_dom_sf"/>
</dbReference>
<name>A0A1H9FAI6_9ACTN</name>
<dbReference type="SUPFAM" id="SSF55826">
    <property type="entry name" value="YbaK/ProRS associated domain"/>
    <property type="match status" value="1"/>
</dbReference>
<evidence type="ECO:0000259" key="5">
    <source>
        <dbReference type="Pfam" id="PF04073"/>
    </source>
</evidence>
<sequence>MAKKQAGGTPATDALNRAGVAHTLHPYEHHDGERHFGDEATAALGLDPERVFKTLVADVGGSLAVAVVPVARQLDLKALATALGAKKAVMADPAAAQRSSGYVLGGISPLGQRTALPTVVDASAQSFPTVYVSAGRRGLQVELAPADLVAVTRAVVAPVSR</sequence>
<dbReference type="GO" id="GO:0002161">
    <property type="term" value="F:aminoacyl-tRNA deacylase activity"/>
    <property type="evidence" value="ECO:0007669"/>
    <property type="project" value="InterPro"/>
</dbReference>
<feature type="domain" description="YbaK/aminoacyl-tRNA synthetase-associated" evidence="5">
    <location>
        <begin position="39"/>
        <end position="149"/>
    </location>
</feature>
<evidence type="ECO:0000256" key="2">
    <source>
        <dbReference type="ARBA" id="ARBA00022917"/>
    </source>
</evidence>
<gene>
    <name evidence="6" type="ORF">SAMN05421756_103209</name>
</gene>
<evidence type="ECO:0000313" key="7">
    <source>
        <dbReference type="Proteomes" id="UP000198504"/>
    </source>
</evidence>
<organism evidence="6 7">
    <name type="scientific">Microlunatus flavus</name>
    <dbReference type="NCBI Taxonomy" id="1036181"/>
    <lineage>
        <taxon>Bacteria</taxon>
        <taxon>Bacillati</taxon>
        <taxon>Actinomycetota</taxon>
        <taxon>Actinomycetes</taxon>
        <taxon>Propionibacteriales</taxon>
        <taxon>Propionibacteriaceae</taxon>
        <taxon>Microlunatus</taxon>
    </lineage>
</organism>
<accession>A0A1H9FAI6</accession>
<keyword evidence="3 4" id="KW-0456">Lyase</keyword>
<dbReference type="RefSeq" id="WP_091178920.1">
    <property type="nucleotide sequence ID" value="NZ_FOFA01000003.1"/>
</dbReference>
<dbReference type="PANTHER" id="PTHR30411:SF0">
    <property type="entry name" value="CYS-TRNA(PRO)_CYS-TRNA(CYS) DEACYLASE YBAK"/>
    <property type="match status" value="1"/>
</dbReference>
<evidence type="ECO:0000256" key="1">
    <source>
        <dbReference type="ARBA" id="ARBA00009798"/>
    </source>
</evidence>
<dbReference type="EC" id="4.2.-.-" evidence="4"/>
<evidence type="ECO:0000256" key="3">
    <source>
        <dbReference type="ARBA" id="ARBA00023239"/>
    </source>
</evidence>
<dbReference type="InterPro" id="IPR007214">
    <property type="entry name" value="YbaK/aa-tRNA-synth-assoc-dom"/>
</dbReference>
<proteinExistence type="inferred from homology"/>
<keyword evidence="2 4" id="KW-0648">Protein biosynthesis</keyword>